<evidence type="ECO:0000256" key="1">
    <source>
        <dbReference type="SAM" id="Phobius"/>
    </source>
</evidence>
<dbReference type="Pfam" id="PF07963">
    <property type="entry name" value="N_methyl"/>
    <property type="match status" value="1"/>
</dbReference>
<name>A0A0F9WTK9_9ZZZZ</name>
<reference evidence="2" key="1">
    <citation type="journal article" date="2015" name="Nature">
        <title>Complex archaea that bridge the gap between prokaryotes and eukaryotes.</title>
        <authorList>
            <person name="Spang A."/>
            <person name="Saw J.H."/>
            <person name="Jorgensen S.L."/>
            <person name="Zaremba-Niedzwiedzka K."/>
            <person name="Martijn J."/>
            <person name="Lind A.E."/>
            <person name="van Eijk R."/>
            <person name="Schleper C."/>
            <person name="Guy L."/>
            <person name="Ettema T.J."/>
        </authorList>
    </citation>
    <scope>NUCLEOTIDE SEQUENCE</scope>
</reference>
<dbReference type="AlphaFoldDB" id="A0A0F9WTK9"/>
<comment type="caution">
    <text evidence="2">The sequence shown here is derived from an EMBL/GenBank/DDBJ whole genome shotgun (WGS) entry which is preliminary data.</text>
</comment>
<keyword evidence="1" id="KW-0812">Transmembrane</keyword>
<dbReference type="PROSITE" id="PS00409">
    <property type="entry name" value="PROKAR_NTER_METHYL"/>
    <property type="match status" value="1"/>
</dbReference>
<sequence>MACVKETVSKTVERYYCDWCGDHLDLRGFFVRCGVCGRFACNECHSGWYSGQLETNWEGYCHECRAIRDEYLEEIDVHRKAMEEAKEKWRTASIKGEKKPRGFTLIEVLIALGILGVGLSMAASVFVAAIKENEKSYNDSVGMMISENGLVLGEVVLGNWDTLGRMKEADKWPRICKAWGCSFEARDALEFQFHYSNNPGHYPPPLSVLIDEMTEEYLGRNSQHYIRGLPPKIRGFVLLGREERPDRHQLIALSYSREAGNTIGVVRIPDAHIRNDRRDPDRSAIGNLGVNLRFMKLGGYVVLASGKGATRYARIVGLPEDEARCYVTPRLMDADPPKTRHIMVVVEIIGDNPPRDQRQWKVVNESSVLAAMQHRTAFVLSCRR</sequence>
<accession>A0A0F9WTK9</accession>
<dbReference type="SUPFAM" id="SSF57903">
    <property type="entry name" value="FYVE/PHD zinc finger"/>
    <property type="match status" value="1"/>
</dbReference>
<dbReference type="NCBIfam" id="TIGR02532">
    <property type="entry name" value="IV_pilin_GFxxxE"/>
    <property type="match status" value="1"/>
</dbReference>
<protein>
    <submittedName>
        <fullName evidence="2">Uncharacterized protein</fullName>
    </submittedName>
</protein>
<keyword evidence="1" id="KW-1133">Transmembrane helix</keyword>
<dbReference type="EMBL" id="LAZR01000116">
    <property type="protein sequence ID" value="KKN89636.1"/>
    <property type="molecule type" value="Genomic_DNA"/>
</dbReference>
<gene>
    <name evidence="2" type="ORF">LCGC14_0234820</name>
</gene>
<dbReference type="InterPro" id="IPR012902">
    <property type="entry name" value="N_methyl_site"/>
</dbReference>
<organism evidence="2">
    <name type="scientific">marine sediment metagenome</name>
    <dbReference type="NCBI Taxonomy" id="412755"/>
    <lineage>
        <taxon>unclassified sequences</taxon>
        <taxon>metagenomes</taxon>
        <taxon>ecological metagenomes</taxon>
    </lineage>
</organism>
<keyword evidence="1" id="KW-0472">Membrane</keyword>
<proteinExistence type="predicted"/>
<feature type="transmembrane region" description="Helical" evidence="1">
    <location>
        <begin position="105"/>
        <end position="130"/>
    </location>
</feature>
<evidence type="ECO:0000313" key="2">
    <source>
        <dbReference type="EMBL" id="KKN89636.1"/>
    </source>
</evidence>
<dbReference type="InterPro" id="IPR011011">
    <property type="entry name" value="Znf_FYVE_PHD"/>
</dbReference>